<reference evidence="7" key="1">
    <citation type="journal article" date="2017" name="Genome Biol.">
        <title>Comparative genomics reveals high biological diversity and specific adaptations in the industrially and medically important fungal genus Aspergillus.</title>
        <authorList>
            <person name="de Vries R.P."/>
            <person name="Riley R."/>
            <person name="Wiebenga A."/>
            <person name="Aguilar-Osorio G."/>
            <person name="Amillis S."/>
            <person name="Uchima C.A."/>
            <person name="Anderluh G."/>
            <person name="Asadollahi M."/>
            <person name="Askin M."/>
            <person name="Barry K."/>
            <person name="Battaglia E."/>
            <person name="Bayram O."/>
            <person name="Benocci T."/>
            <person name="Braus-Stromeyer S.A."/>
            <person name="Caldana C."/>
            <person name="Canovas D."/>
            <person name="Cerqueira G.C."/>
            <person name="Chen F."/>
            <person name="Chen W."/>
            <person name="Choi C."/>
            <person name="Clum A."/>
            <person name="Dos Santos R.A."/>
            <person name="Damasio A.R."/>
            <person name="Diallinas G."/>
            <person name="Emri T."/>
            <person name="Fekete E."/>
            <person name="Flipphi M."/>
            <person name="Freyberg S."/>
            <person name="Gallo A."/>
            <person name="Gournas C."/>
            <person name="Habgood R."/>
            <person name="Hainaut M."/>
            <person name="Harispe M.L."/>
            <person name="Henrissat B."/>
            <person name="Hilden K.S."/>
            <person name="Hope R."/>
            <person name="Hossain A."/>
            <person name="Karabika E."/>
            <person name="Karaffa L."/>
            <person name="Karanyi Z."/>
            <person name="Krasevec N."/>
            <person name="Kuo A."/>
            <person name="Kusch H."/>
            <person name="LaButti K."/>
            <person name="Lagendijk E.L."/>
            <person name="Lapidus A."/>
            <person name="Levasseur A."/>
            <person name="Lindquist E."/>
            <person name="Lipzen A."/>
            <person name="Logrieco A.F."/>
            <person name="MacCabe A."/>
            <person name="Maekelae M.R."/>
            <person name="Malavazi I."/>
            <person name="Melin P."/>
            <person name="Meyer V."/>
            <person name="Mielnichuk N."/>
            <person name="Miskei M."/>
            <person name="Molnar A.P."/>
            <person name="Mule G."/>
            <person name="Ngan C.Y."/>
            <person name="Orejas M."/>
            <person name="Orosz E."/>
            <person name="Ouedraogo J.P."/>
            <person name="Overkamp K.M."/>
            <person name="Park H.-S."/>
            <person name="Perrone G."/>
            <person name="Piumi F."/>
            <person name="Punt P.J."/>
            <person name="Ram A.F."/>
            <person name="Ramon A."/>
            <person name="Rauscher S."/>
            <person name="Record E."/>
            <person name="Riano-Pachon D.M."/>
            <person name="Robert V."/>
            <person name="Roehrig J."/>
            <person name="Ruller R."/>
            <person name="Salamov A."/>
            <person name="Salih N.S."/>
            <person name="Samson R.A."/>
            <person name="Sandor E."/>
            <person name="Sanguinetti M."/>
            <person name="Schuetze T."/>
            <person name="Sepcic K."/>
            <person name="Shelest E."/>
            <person name="Sherlock G."/>
            <person name="Sophianopoulou V."/>
            <person name="Squina F.M."/>
            <person name="Sun H."/>
            <person name="Susca A."/>
            <person name="Todd R.B."/>
            <person name="Tsang A."/>
            <person name="Unkles S.E."/>
            <person name="van de Wiele N."/>
            <person name="van Rossen-Uffink D."/>
            <person name="Oliveira J.V."/>
            <person name="Vesth T.C."/>
            <person name="Visser J."/>
            <person name="Yu J.-H."/>
            <person name="Zhou M."/>
            <person name="Andersen M.R."/>
            <person name="Archer D.B."/>
            <person name="Baker S.E."/>
            <person name="Benoit I."/>
            <person name="Brakhage A.A."/>
            <person name="Braus G.H."/>
            <person name="Fischer R."/>
            <person name="Frisvad J.C."/>
            <person name="Goldman G.H."/>
            <person name="Houbraken J."/>
            <person name="Oakley B."/>
            <person name="Pocsi I."/>
            <person name="Scazzocchio C."/>
            <person name="Seiboth B."/>
            <person name="vanKuyk P.A."/>
            <person name="Wortman J."/>
            <person name="Dyer P.S."/>
            <person name="Grigoriev I.V."/>
        </authorList>
    </citation>
    <scope>NUCLEOTIDE SEQUENCE [LARGE SCALE GENOMIC DNA]</scope>
    <source>
        <strain evidence="7">CBS 516.65</strain>
    </source>
</reference>
<dbReference type="Gene3D" id="4.10.240.10">
    <property type="entry name" value="Zn(2)-C6 fungal-type DNA-binding domain"/>
    <property type="match status" value="1"/>
</dbReference>
<keyword evidence="7" id="KW-1185">Reference proteome</keyword>
<accession>A0A1L9VQP6</accession>
<dbReference type="AlphaFoldDB" id="A0A1L9VQP6"/>
<organism evidence="6 7">
    <name type="scientific">Aspergillus glaucus CBS 516.65</name>
    <dbReference type="NCBI Taxonomy" id="1160497"/>
    <lineage>
        <taxon>Eukaryota</taxon>
        <taxon>Fungi</taxon>
        <taxon>Dikarya</taxon>
        <taxon>Ascomycota</taxon>
        <taxon>Pezizomycotina</taxon>
        <taxon>Eurotiomycetes</taxon>
        <taxon>Eurotiomycetidae</taxon>
        <taxon>Eurotiales</taxon>
        <taxon>Aspergillaceae</taxon>
        <taxon>Aspergillus</taxon>
        <taxon>Aspergillus subgen. Aspergillus</taxon>
    </lineage>
</organism>
<evidence type="ECO:0000259" key="5">
    <source>
        <dbReference type="PROSITE" id="PS50048"/>
    </source>
</evidence>
<dbReference type="InterPro" id="IPR001138">
    <property type="entry name" value="Zn2Cys6_DnaBD"/>
</dbReference>
<name>A0A1L9VQP6_ASPGL</name>
<evidence type="ECO:0000256" key="3">
    <source>
        <dbReference type="ARBA" id="ARBA00023163"/>
    </source>
</evidence>
<dbReference type="SUPFAM" id="SSF57701">
    <property type="entry name" value="Zn2/Cys6 DNA-binding domain"/>
    <property type="match status" value="1"/>
</dbReference>
<keyword evidence="1" id="KW-0805">Transcription regulation</keyword>
<protein>
    <recommendedName>
        <fullName evidence="5">Zn(2)-C6 fungal-type domain-containing protein</fullName>
    </recommendedName>
</protein>
<dbReference type="PROSITE" id="PS50048">
    <property type="entry name" value="ZN2_CY6_FUNGAL_2"/>
    <property type="match status" value="1"/>
</dbReference>
<gene>
    <name evidence="6" type="ORF">ASPGLDRAFT_1331286</name>
</gene>
<dbReference type="GeneID" id="34457444"/>
<feature type="domain" description="Zn(2)-C6 fungal-type" evidence="5">
    <location>
        <begin position="15"/>
        <end position="45"/>
    </location>
</feature>
<keyword evidence="4" id="KW-0539">Nucleus</keyword>
<dbReference type="RefSeq" id="XP_022402916.1">
    <property type="nucleotide sequence ID" value="XM_022541183.1"/>
</dbReference>
<dbReference type="OrthoDB" id="2534600at2759"/>
<dbReference type="CDD" id="cd00067">
    <property type="entry name" value="GAL4"/>
    <property type="match status" value="1"/>
</dbReference>
<keyword evidence="3" id="KW-0804">Transcription</keyword>
<dbReference type="EMBL" id="KV878893">
    <property type="protein sequence ID" value="OJJ86222.1"/>
    <property type="molecule type" value="Genomic_DNA"/>
</dbReference>
<proteinExistence type="predicted"/>
<dbReference type="InterPro" id="IPR036864">
    <property type="entry name" value="Zn2-C6_fun-type_DNA-bd_sf"/>
</dbReference>
<evidence type="ECO:0000313" key="7">
    <source>
        <dbReference type="Proteomes" id="UP000184300"/>
    </source>
</evidence>
<sequence>MPPSTVKKRTRLITGCQRCRVRHFKCDTDLPACAPCKDSGTKCVRGVNVRFRNGLDLGEDHDVAFPESRIWPRLTGSSRFHFVSFPRAKLSSMHSTSMTRRSRSNGCIRTRILRQHGNRKRSPVIRARSMQAGQ</sequence>
<keyword evidence="2" id="KW-0238">DNA-binding</keyword>
<dbReference type="Proteomes" id="UP000184300">
    <property type="component" value="Unassembled WGS sequence"/>
</dbReference>
<dbReference type="SMART" id="SM00066">
    <property type="entry name" value="GAL4"/>
    <property type="match status" value="1"/>
</dbReference>
<evidence type="ECO:0000256" key="2">
    <source>
        <dbReference type="ARBA" id="ARBA00023125"/>
    </source>
</evidence>
<dbReference type="VEuPathDB" id="FungiDB:ASPGLDRAFT_1331286"/>
<dbReference type="GO" id="GO:0000981">
    <property type="term" value="F:DNA-binding transcription factor activity, RNA polymerase II-specific"/>
    <property type="evidence" value="ECO:0007669"/>
    <property type="project" value="InterPro"/>
</dbReference>
<dbReference type="GO" id="GO:0008270">
    <property type="term" value="F:zinc ion binding"/>
    <property type="evidence" value="ECO:0007669"/>
    <property type="project" value="InterPro"/>
</dbReference>
<dbReference type="PROSITE" id="PS00463">
    <property type="entry name" value="ZN2_CY6_FUNGAL_1"/>
    <property type="match status" value="1"/>
</dbReference>
<evidence type="ECO:0000256" key="4">
    <source>
        <dbReference type="ARBA" id="ARBA00023242"/>
    </source>
</evidence>
<evidence type="ECO:0000256" key="1">
    <source>
        <dbReference type="ARBA" id="ARBA00023015"/>
    </source>
</evidence>
<evidence type="ECO:0000313" key="6">
    <source>
        <dbReference type="EMBL" id="OJJ86222.1"/>
    </source>
</evidence>
<dbReference type="Pfam" id="PF00172">
    <property type="entry name" value="Zn_clus"/>
    <property type="match status" value="1"/>
</dbReference>
<dbReference type="GO" id="GO:0003677">
    <property type="term" value="F:DNA binding"/>
    <property type="evidence" value="ECO:0007669"/>
    <property type="project" value="UniProtKB-KW"/>
</dbReference>